<dbReference type="STRING" id="1365950.SAMN05428963_11781"/>
<keyword evidence="2" id="KW-1185">Reference proteome</keyword>
<dbReference type="GO" id="GO:0016787">
    <property type="term" value="F:hydrolase activity"/>
    <property type="evidence" value="ECO:0007669"/>
    <property type="project" value="UniProtKB-KW"/>
</dbReference>
<dbReference type="AlphaFoldDB" id="A0A1T4T290"/>
<accession>A0A1T4T290</accession>
<name>A0A1T4T290_9HYPH</name>
<evidence type="ECO:0000313" key="1">
    <source>
        <dbReference type="EMBL" id="SKA34624.1"/>
    </source>
</evidence>
<dbReference type="Pfam" id="PF14196">
    <property type="entry name" value="ATC_hydrolase"/>
    <property type="match status" value="1"/>
</dbReference>
<dbReference type="RefSeq" id="WP_078709987.1">
    <property type="nucleotide sequence ID" value="NZ_FUXL01000017.1"/>
</dbReference>
<reference evidence="1 2" key="1">
    <citation type="submission" date="2017-02" db="EMBL/GenBank/DDBJ databases">
        <authorList>
            <person name="Peterson S.W."/>
        </authorList>
    </citation>
    <scope>NUCLEOTIDE SEQUENCE [LARGE SCALE GENOMIC DNA]</scope>
    <source>
        <strain evidence="1 2">USBA 369</strain>
    </source>
</reference>
<evidence type="ECO:0000313" key="2">
    <source>
        <dbReference type="Proteomes" id="UP000190135"/>
    </source>
</evidence>
<proteinExistence type="predicted"/>
<protein>
    <submittedName>
        <fullName evidence="1">L-2-amino-thiazoline-4-carboxylic acid hydrolase</fullName>
    </submittedName>
</protein>
<organism evidence="1 2">
    <name type="scientific">Consotaella salsifontis</name>
    <dbReference type="NCBI Taxonomy" id="1365950"/>
    <lineage>
        <taxon>Bacteria</taxon>
        <taxon>Pseudomonadati</taxon>
        <taxon>Pseudomonadota</taxon>
        <taxon>Alphaproteobacteria</taxon>
        <taxon>Hyphomicrobiales</taxon>
        <taxon>Aurantimonadaceae</taxon>
        <taxon>Consotaella</taxon>
    </lineage>
</organism>
<keyword evidence="1" id="KW-0378">Hydrolase</keyword>
<dbReference type="Proteomes" id="UP000190135">
    <property type="component" value="Unassembled WGS sequence"/>
</dbReference>
<dbReference type="InterPro" id="IPR026002">
    <property type="entry name" value="ATC_hydrolase-like"/>
</dbReference>
<sequence length="169" mass="19034">MPDHDEKPRTAAAPMPILDQRRIEASVLRQVYDVLAASHGEDVARRTIDEAVSRAAVAQGEAFRQELGRDPDLADFSDILPRWTANGALEIDVLHADPKRLDFNVRRCRYAEMYRAMGLGHLGAVLSCNRDGRFCEGYNPAIEFSRTQTLMEGADHCDFRYRLSSPKQS</sequence>
<gene>
    <name evidence="1" type="ORF">SAMN05428963_11781</name>
</gene>
<dbReference type="OrthoDB" id="9805176at2"/>
<dbReference type="EMBL" id="FUXL01000017">
    <property type="protein sequence ID" value="SKA34624.1"/>
    <property type="molecule type" value="Genomic_DNA"/>
</dbReference>